<proteinExistence type="predicted"/>
<dbReference type="Gene3D" id="2.60.40.2470">
    <property type="entry name" value="SoxY domain"/>
    <property type="match status" value="1"/>
</dbReference>
<dbReference type="STRING" id="89524.SAMN05444370_10679"/>
<dbReference type="InterPro" id="IPR038162">
    <property type="entry name" value="SoxY_sf"/>
</dbReference>
<evidence type="ECO:0000256" key="1">
    <source>
        <dbReference type="SAM" id="SignalP"/>
    </source>
</evidence>
<sequence length="268" mass="28357">MRHASLIAAAALACAPAMALAESSWDGLRAELYGDRAIEAAVVSLQAPLRATDDRAVPISVSAALPDGRTVRSVTVVIDENPMPVSAVVEMHRPMAHVAFDFTMRLNGPSPVHVVVEADDGRLYMAEQMVKTSGLGACAAPPVTDDAMALETLGRMELAAADPAAVAVSRLRAAGADGRARLTVSHPQHSGMQMDQITLLYRPARFIETLEVWAGEAPLFTLTGSISLSENPEIGFDRPAGADGSAPLRVRMTDTDGAVFERRFGLES</sequence>
<evidence type="ECO:0000259" key="3">
    <source>
        <dbReference type="Pfam" id="PF13501"/>
    </source>
</evidence>
<dbReference type="SUPFAM" id="SSF81296">
    <property type="entry name" value="E set domains"/>
    <property type="match status" value="1"/>
</dbReference>
<dbReference type="InterPro" id="IPR014880">
    <property type="entry name" value="SoxZ_dom"/>
</dbReference>
<evidence type="ECO:0000313" key="5">
    <source>
        <dbReference type="Proteomes" id="UP000198703"/>
    </source>
</evidence>
<dbReference type="NCBIfam" id="TIGR04557">
    <property type="entry name" value="fuse_rel_SoxYZ"/>
    <property type="match status" value="1"/>
</dbReference>
<keyword evidence="1" id="KW-0732">Signal</keyword>
<feature type="chain" id="PRO_5011570152" evidence="1">
    <location>
        <begin position="22"/>
        <end position="268"/>
    </location>
</feature>
<organism evidence="4 5">
    <name type="scientific">Rubrimonas cliftonensis</name>
    <dbReference type="NCBI Taxonomy" id="89524"/>
    <lineage>
        <taxon>Bacteria</taxon>
        <taxon>Pseudomonadati</taxon>
        <taxon>Pseudomonadota</taxon>
        <taxon>Alphaproteobacteria</taxon>
        <taxon>Rhodobacterales</taxon>
        <taxon>Paracoccaceae</taxon>
        <taxon>Rubrimonas</taxon>
    </lineage>
</organism>
<gene>
    <name evidence="4" type="ORF">SAMN05444370_10679</name>
</gene>
<feature type="domain" description="Sulphur oxidation protein SoxZ" evidence="2">
    <location>
        <begin position="173"/>
        <end position="262"/>
    </location>
</feature>
<dbReference type="InterPro" id="IPR030831">
    <property type="entry name" value="Fuse-rel_SoxYZ"/>
</dbReference>
<accession>A0A1H4BWJ3</accession>
<dbReference type="Gene3D" id="2.60.40.10">
    <property type="entry name" value="Immunoglobulins"/>
    <property type="match status" value="1"/>
</dbReference>
<dbReference type="RefSeq" id="WP_175478867.1">
    <property type="nucleotide sequence ID" value="NZ_FNQM01000006.1"/>
</dbReference>
<dbReference type="EMBL" id="FNQM01000006">
    <property type="protein sequence ID" value="SEA52460.1"/>
    <property type="molecule type" value="Genomic_DNA"/>
</dbReference>
<dbReference type="InterPro" id="IPR014756">
    <property type="entry name" value="Ig_E-set"/>
</dbReference>
<dbReference type="InterPro" id="IPR013783">
    <property type="entry name" value="Ig-like_fold"/>
</dbReference>
<name>A0A1H4BWJ3_9RHOB</name>
<evidence type="ECO:0000313" key="4">
    <source>
        <dbReference type="EMBL" id="SEA52460.1"/>
    </source>
</evidence>
<dbReference type="InterPro" id="IPR032711">
    <property type="entry name" value="SoxY"/>
</dbReference>
<keyword evidence="5" id="KW-1185">Reference proteome</keyword>
<dbReference type="Pfam" id="PF08770">
    <property type="entry name" value="SoxZ"/>
    <property type="match status" value="1"/>
</dbReference>
<evidence type="ECO:0000259" key="2">
    <source>
        <dbReference type="Pfam" id="PF08770"/>
    </source>
</evidence>
<dbReference type="AlphaFoldDB" id="A0A1H4BWJ3"/>
<dbReference type="Pfam" id="PF13501">
    <property type="entry name" value="SoxY"/>
    <property type="match status" value="1"/>
</dbReference>
<feature type="signal peptide" evidence="1">
    <location>
        <begin position="1"/>
        <end position="21"/>
    </location>
</feature>
<dbReference type="Proteomes" id="UP000198703">
    <property type="component" value="Unassembled WGS sequence"/>
</dbReference>
<feature type="domain" description="Ig-like SoxY" evidence="3">
    <location>
        <begin position="30"/>
        <end position="138"/>
    </location>
</feature>
<reference evidence="4 5" key="1">
    <citation type="submission" date="2016-10" db="EMBL/GenBank/DDBJ databases">
        <authorList>
            <person name="de Groot N.N."/>
        </authorList>
    </citation>
    <scope>NUCLEOTIDE SEQUENCE [LARGE SCALE GENOMIC DNA]</scope>
    <source>
        <strain evidence="4 5">DSM 15345</strain>
    </source>
</reference>
<protein>
    <submittedName>
        <fullName evidence="4">Sulfur-oxidizing protein SoxY</fullName>
    </submittedName>
</protein>